<accession>A0ABT6L7V4</accession>
<dbReference type="EMBL" id="JARXVE010000014">
    <property type="protein sequence ID" value="MDH6199032.1"/>
    <property type="molecule type" value="Genomic_DNA"/>
</dbReference>
<name>A0ABT6L7V4_9MYCO</name>
<proteinExistence type="predicted"/>
<evidence type="ECO:0008006" key="3">
    <source>
        <dbReference type="Google" id="ProtNLM"/>
    </source>
</evidence>
<sequence length="91" mass="8987">MAGKLSVDHQGLSAAASGSANIAAALAASTTAVATGGQPSHAGVSALDEALASARNRQAARASTHADYLRVGSGVYRHTNEAAADNITRTV</sequence>
<evidence type="ECO:0000313" key="2">
    <source>
        <dbReference type="Proteomes" id="UP001160130"/>
    </source>
</evidence>
<organism evidence="1 2">
    <name type="scientific">Mycolicibacterium frederiksbergense</name>
    <dbReference type="NCBI Taxonomy" id="117567"/>
    <lineage>
        <taxon>Bacteria</taxon>
        <taxon>Bacillati</taxon>
        <taxon>Actinomycetota</taxon>
        <taxon>Actinomycetes</taxon>
        <taxon>Mycobacteriales</taxon>
        <taxon>Mycobacteriaceae</taxon>
        <taxon>Mycolicibacterium</taxon>
    </lineage>
</organism>
<keyword evidence="2" id="KW-1185">Reference proteome</keyword>
<evidence type="ECO:0000313" key="1">
    <source>
        <dbReference type="EMBL" id="MDH6199032.1"/>
    </source>
</evidence>
<gene>
    <name evidence="1" type="ORF">M2272_005699</name>
</gene>
<protein>
    <recommendedName>
        <fullName evidence="3">ESX-1 secretion-associated protein</fullName>
    </recommendedName>
</protein>
<dbReference type="Proteomes" id="UP001160130">
    <property type="component" value="Unassembled WGS sequence"/>
</dbReference>
<reference evidence="1 2" key="1">
    <citation type="submission" date="2023-04" db="EMBL/GenBank/DDBJ databases">
        <title>Forest soil microbial communities from Buena Vista Peninsula, Colon Province, Panama.</title>
        <authorList>
            <person name="Bouskill N."/>
        </authorList>
    </citation>
    <scope>NUCLEOTIDE SEQUENCE [LARGE SCALE GENOMIC DNA]</scope>
    <source>
        <strain evidence="1 2">AC80</strain>
    </source>
</reference>
<comment type="caution">
    <text evidence="1">The sequence shown here is derived from an EMBL/GenBank/DDBJ whole genome shotgun (WGS) entry which is preliminary data.</text>
</comment>